<keyword evidence="1" id="KW-0812">Transmembrane</keyword>
<comment type="caution">
    <text evidence="2">The sequence shown here is derived from an EMBL/GenBank/DDBJ whole genome shotgun (WGS) entry which is preliminary data.</text>
</comment>
<accession>A0ABU9TEC6</accession>
<dbReference type="PANTHER" id="PTHR23028">
    <property type="entry name" value="ACETYLTRANSFERASE"/>
    <property type="match status" value="1"/>
</dbReference>
<dbReference type="PANTHER" id="PTHR23028:SF53">
    <property type="entry name" value="ACYL_TRANSF_3 DOMAIN-CONTAINING PROTEIN"/>
    <property type="match status" value="1"/>
</dbReference>
<dbReference type="InterPro" id="IPR050879">
    <property type="entry name" value="Acyltransferase_3"/>
</dbReference>
<keyword evidence="1" id="KW-0472">Membrane</keyword>
<evidence type="ECO:0000313" key="2">
    <source>
        <dbReference type="EMBL" id="MEM5531604.1"/>
    </source>
</evidence>
<proteinExistence type="predicted"/>
<feature type="transmembrane region" description="Helical" evidence="1">
    <location>
        <begin position="12"/>
        <end position="30"/>
    </location>
</feature>
<organism evidence="2 3">
    <name type="scientific">Pseudoalteromonas arctica</name>
    <dbReference type="NCBI Taxonomy" id="394751"/>
    <lineage>
        <taxon>Bacteria</taxon>
        <taxon>Pseudomonadati</taxon>
        <taxon>Pseudomonadota</taxon>
        <taxon>Gammaproteobacteria</taxon>
        <taxon>Alteromonadales</taxon>
        <taxon>Pseudoalteromonadaceae</taxon>
        <taxon>Pseudoalteromonas</taxon>
    </lineage>
</organism>
<gene>
    <name evidence="2" type="ORF">WNY57_04095</name>
</gene>
<sequence length="129" mass="15041">MRFYVARANRIIPALAVLCFALLLFGWLYLPPSDYQLLGKHALSSISFLSNITYWTEAGYFDAASHEKWLLHTWSLSVEWQFYIFYSLVLVLIHKFTTIKLMNYLIVAAIFLGFVFMLVLIGQMLLTIY</sequence>
<feature type="transmembrane region" description="Helical" evidence="1">
    <location>
        <begin position="80"/>
        <end position="97"/>
    </location>
</feature>
<dbReference type="Proteomes" id="UP001457661">
    <property type="component" value="Unassembled WGS sequence"/>
</dbReference>
<name>A0ABU9TEC6_9GAMM</name>
<evidence type="ECO:0000256" key="1">
    <source>
        <dbReference type="SAM" id="Phobius"/>
    </source>
</evidence>
<protein>
    <recommendedName>
        <fullName evidence="4">Acyltransferase</fullName>
    </recommendedName>
</protein>
<reference evidence="2 3" key="1">
    <citation type="submission" date="2024-03" db="EMBL/GenBank/DDBJ databases">
        <title>Community enrichment and isolation of bacterial strains for fucoidan degradation.</title>
        <authorList>
            <person name="Sichert A."/>
        </authorList>
    </citation>
    <scope>NUCLEOTIDE SEQUENCE [LARGE SCALE GENOMIC DNA]</scope>
    <source>
        <strain evidence="2 3">AS26</strain>
    </source>
</reference>
<keyword evidence="1" id="KW-1133">Transmembrane helix</keyword>
<evidence type="ECO:0008006" key="4">
    <source>
        <dbReference type="Google" id="ProtNLM"/>
    </source>
</evidence>
<feature type="transmembrane region" description="Helical" evidence="1">
    <location>
        <begin position="104"/>
        <end position="126"/>
    </location>
</feature>
<dbReference type="RefSeq" id="WP_342879199.1">
    <property type="nucleotide sequence ID" value="NZ_JBBMQX010000002.1"/>
</dbReference>
<dbReference type="EMBL" id="JBBMQX010000002">
    <property type="protein sequence ID" value="MEM5531604.1"/>
    <property type="molecule type" value="Genomic_DNA"/>
</dbReference>
<keyword evidence="3" id="KW-1185">Reference proteome</keyword>
<evidence type="ECO:0000313" key="3">
    <source>
        <dbReference type="Proteomes" id="UP001457661"/>
    </source>
</evidence>